<dbReference type="EMBL" id="JALJOR010000007">
    <property type="protein sequence ID" value="KAK9814221.1"/>
    <property type="molecule type" value="Genomic_DNA"/>
</dbReference>
<evidence type="ECO:0000256" key="13">
    <source>
        <dbReference type="ARBA" id="ARBA00023136"/>
    </source>
</evidence>
<evidence type="ECO:0000256" key="2">
    <source>
        <dbReference type="ARBA" id="ARBA00004370"/>
    </source>
</evidence>
<comment type="subcellular location">
    <subcellularLocation>
        <location evidence="2">Membrane</location>
    </subcellularLocation>
    <subcellularLocation>
        <location evidence="1">Plastid</location>
        <location evidence="1">Chloroplast</location>
    </subcellularLocation>
</comment>
<dbReference type="GO" id="GO:0009507">
    <property type="term" value="C:chloroplast"/>
    <property type="evidence" value="ECO:0007669"/>
    <property type="project" value="UniProtKB-SubCell"/>
</dbReference>
<feature type="compositionally biased region" description="Polar residues" evidence="14">
    <location>
        <begin position="89"/>
        <end position="102"/>
    </location>
</feature>
<dbReference type="InterPro" id="IPR017941">
    <property type="entry name" value="Rieske_2Fe-2S"/>
</dbReference>
<dbReference type="Pfam" id="PF00355">
    <property type="entry name" value="Rieske"/>
    <property type="match status" value="1"/>
</dbReference>
<dbReference type="InterPro" id="IPR013626">
    <property type="entry name" value="PaO"/>
</dbReference>
<keyword evidence="17" id="KW-1185">Reference proteome</keyword>
<evidence type="ECO:0000313" key="17">
    <source>
        <dbReference type="Proteomes" id="UP001489004"/>
    </source>
</evidence>
<feature type="compositionally biased region" description="Low complexity" evidence="14">
    <location>
        <begin position="71"/>
        <end position="88"/>
    </location>
</feature>
<keyword evidence="6" id="KW-0001">2Fe-2S</keyword>
<dbReference type="PANTHER" id="PTHR21266">
    <property type="entry name" value="IRON-SULFUR DOMAIN CONTAINING PROTEIN"/>
    <property type="match status" value="1"/>
</dbReference>
<protein>
    <recommendedName>
        <fullName evidence="15">Rieske domain-containing protein</fullName>
    </recommendedName>
</protein>
<feature type="domain" description="Rieske" evidence="15">
    <location>
        <begin position="116"/>
        <end position="229"/>
    </location>
</feature>
<evidence type="ECO:0000256" key="14">
    <source>
        <dbReference type="SAM" id="MobiDB-lite"/>
    </source>
</evidence>
<reference evidence="16 17" key="1">
    <citation type="journal article" date="2024" name="Nat. Commun.">
        <title>Phylogenomics reveals the evolutionary origins of lichenization in chlorophyte algae.</title>
        <authorList>
            <person name="Puginier C."/>
            <person name="Libourel C."/>
            <person name="Otte J."/>
            <person name="Skaloud P."/>
            <person name="Haon M."/>
            <person name="Grisel S."/>
            <person name="Petersen M."/>
            <person name="Berrin J.G."/>
            <person name="Delaux P.M."/>
            <person name="Dal Grande F."/>
            <person name="Keller J."/>
        </authorList>
    </citation>
    <scope>NUCLEOTIDE SEQUENCE [LARGE SCALE GENOMIC DNA]</scope>
    <source>
        <strain evidence="16 17">SAG 2043</strain>
    </source>
</reference>
<comment type="caution">
    <text evidence="16">The sequence shown here is derived from an EMBL/GenBank/DDBJ whole genome shotgun (WGS) entry which is preliminary data.</text>
</comment>
<evidence type="ECO:0000256" key="11">
    <source>
        <dbReference type="ARBA" id="ARBA00023004"/>
    </source>
</evidence>
<evidence type="ECO:0000256" key="12">
    <source>
        <dbReference type="ARBA" id="ARBA00023014"/>
    </source>
</evidence>
<dbReference type="SUPFAM" id="SSF50022">
    <property type="entry name" value="ISP domain"/>
    <property type="match status" value="1"/>
</dbReference>
<feature type="region of interest" description="Disordered" evidence="14">
    <location>
        <begin position="71"/>
        <end position="102"/>
    </location>
</feature>
<evidence type="ECO:0000313" key="16">
    <source>
        <dbReference type="EMBL" id="KAK9814221.1"/>
    </source>
</evidence>
<keyword evidence="5" id="KW-0812">Transmembrane</keyword>
<dbReference type="GO" id="GO:0051537">
    <property type="term" value="F:2 iron, 2 sulfur cluster binding"/>
    <property type="evidence" value="ECO:0007669"/>
    <property type="project" value="UniProtKB-KW"/>
</dbReference>
<keyword evidence="7" id="KW-0479">Metal-binding</keyword>
<dbReference type="Gene3D" id="3.90.380.10">
    <property type="entry name" value="Naphthalene 1,2-dioxygenase Alpha Subunit, Chain A, domain 1"/>
    <property type="match status" value="1"/>
</dbReference>
<dbReference type="GO" id="GO:0010277">
    <property type="term" value="F:chlorophyllide a oxygenase activity"/>
    <property type="evidence" value="ECO:0007669"/>
    <property type="project" value="InterPro"/>
</dbReference>
<dbReference type="Pfam" id="PF08417">
    <property type="entry name" value="PaO"/>
    <property type="match status" value="1"/>
</dbReference>
<keyword evidence="3" id="KW-0150">Chloroplast</keyword>
<sequence length="573" mass="63663">MMDVIKSGTSQTVTSDLQYSACAGPGKMTAASQPAQCSTHPLQAPKQLQVRPWRRIQPAVCFRQEKQQQAQAPAAAASATAAPSTPATHTGTQPGPATDNKTQQAEDVFVWTKQWYPLAIASDLDPKKPFGTKLLGKELVIWQDAQQQWRCFEDRCPHRLAPLSEGRIEPSDQTLMCSYHGWRFNGQGKAVSIPQSLSDSPQAEKTACASSRSCAKTYPTKELLDMVWVWPESGPEAYIESAATEAAMCEDMKTAKPEDISGTTSQNFVRDMPVPFHVMMENISDQSHVPFAHHGVANNRTQPWASHFKVTNVNKELVRKDGYTFDLEWSPDGINPPIAQNVKCIPPSYIEYYTPKEKGFNSLWFYCVPLDEHSTRVITHSIIAQPLPGVVKKLLALRPRWIDHLVLNEVFDGDLAYLAKAASNATEHDASFSNWAQEYYMPAQADRSVIAWRKWYHGRGRGGATKSTGAEPERPPKRLSRKALMDRYRQHTKHCPSCSKMLRRMQAWQTGLKGLAAVLGLYMAAQLGTGSLEPLSPAAAAVAAAAIASLAASSKLHDWEDKFKFRNYIHAER</sequence>
<accession>A0AAW1PXU0</accession>
<dbReference type="InterPro" id="IPR036922">
    <property type="entry name" value="Rieske_2Fe-2S_sf"/>
</dbReference>
<dbReference type="PROSITE" id="PS51296">
    <property type="entry name" value="RIESKE"/>
    <property type="match status" value="1"/>
</dbReference>
<dbReference type="PANTHER" id="PTHR21266:SF32">
    <property type="entry name" value="CHOLESTEROL 7-DESATURASE NVD"/>
    <property type="match status" value="1"/>
</dbReference>
<keyword evidence="8" id="KW-0809">Transit peptide</keyword>
<keyword evidence="10" id="KW-0560">Oxidoreductase</keyword>
<evidence type="ECO:0000259" key="15">
    <source>
        <dbReference type="PROSITE" id="PS51296"/>
    </source>
</evidence>
<evidence type="ECO:0000256" key="5">
    <source>
        <dbReference type="ARBA" id="ARBA00022692"/>
    </source>
</evidence>
<dbReference type="Proteomes" id="UP001489004">
    <property type="component" value="Unassembled WGS sequence"/>
</dbReference>
<dbReference type="InterPro" id="IPR050584">
    <property type="entry name" value="Cholesterol_7-desaturase"/>
</dbReference>
<keyword evidence="12" id="KW-0411">Iron-sulfur</keyword>
<evidence type="ECO:0000256" key="9">
    <source>
        <dbReference type="ARBA" id="ARBA00022989"/>
    </source>
</evidence>
<dbReference type="GO" id="GO:0046872">
    <property type="term" value="F:metal ion binding"/>
    <property type="evidence" value="ECO:0007669"/>
    <property type="project" value="UniProtKB-KW"/>
</dbReference>
<keyword evidence="9" id="KW-1133">Transmembrane helix</keyword>
<keyword evidence="4" id="KW-0934">Plastid</keyword>
<evidence type="ECO:0000256" key="1">
    <source>
        <dbReference type="ARBA" id="ARBA00004229"/>
    </source>
</evidence>
<evidence type="ECO:0000256" key="10">
    <source>
        <dbReference type="ARBA" id="ARBA00023002"/>
    </source>
</evidence>
<keyword evidence="11" id="KW-0408">Iron</keyword>
<evidence type="ECO:0000256" key="7">
    <source>
        <dbReference type="ARBA" id="ARBA00022723"/>
    </source>
</evidence>
<evidence type="ECO:0000256" key="3">
    <source>
        <dbReference type="ARBA" id="ARBA00022528"/>
    </source>
</evidence>
<dbReference type="GO" id="GO:0016020">
    <property type="term" value="C:membrane"/>
    <property type="evidence" value="ECO:0007669"/>
    <property type="project" value="UniProtKB-SubCell"/>
</dbReference>
<dbReference type="Gene3D" id="2.102.10.10">
    <property type="entry name" value="Rieske [2Fe-2S] iron-sulphur domain"/>
    <property type="match status" value="1"/>
</dbReference>
<organism evidence="16 17">
    <name type="scientific">[Myrmecia] bisecta</name>
    <dbReference type="NCBI Taxonomy" id="41462"/>
    <lineage>
        <taxon>Eukaryota</taxon>
        <taxon>Viridiplantae</taxon>
        <taxon>Chlorophyta</taxon>
        <taxon>core chlorophytes</taxon>
        <taxon>Trebouxiophyceae</taxon>
        <taxon>Trebouxiales</taxon>
        <taxon>Trebouxiaceae</taxon>
        <taxon>Myrmecia</taxon>
    </lineage>
</organism>
<evidence type="ECO:0000256" key="8">
    <source>
        <dbReference type="ARBA" id="ARBA00022946"/>
    </source>
</evidence>
<evidence type="ECO:0000256" key="4">
    <source>
        <dbReference type="ARBA" id="ARBA00022640"/>
    </source>
</evidence>
<dbReference type="SUPFAM" id="SSF55961">
    <property type="entry name" value="Bet v1-like"/>
    <property type="match status" value="1"/>
</dbReference>
<proteinExistence type="predicted"/>
<name>A0AAW1PXU0_9CHLO</name>
<keyword evidence="13" id="KW-0472">Membrane</keyword>
<dbReference type="AlphaFoldDB" id="A0AAW1PXU0"/>
<gene>
    <name evidence="16" type="ORF">WJX72_002503</name>
</gene>
<evidence type="ECO:0000256" key="6">
    <source>
        <dbReference type="ARBA" id="ARBA00022714"/>
    </source>
</evidence>